<dbReference type="PANTHER" id="PTHR41309:SF2">
    <property type="entry name" value="MEMBRANE PROTEIN"/>
    <property type="match status" value="1"/>
</dbReference>
<feature type="transmembrane region" description="Helical" evidence="1">
    <location>
        <begin position="16"/>
        <end position="32"/>
    </location>
</feature>
<gene>
    <name evidence="2" type="ORF">EV211_10312</name>
</gene>
<protein>
    <submittedName>
        <fullName evidence="2">ABC-2 family transporter</fullName>
    </submittedName>
</protein>
<dbReference type="OrthoDB" id="1655186at2"/>
<dbReference type="PANTHER" id="PTHR41309">
    <property type="entry name" value="MEMBRANE PROTEIN-RELATED"/>
    <property type="match status" value="1"/>
</dbReference>
<feature type="transmembrane region" description="Helical" evidence="1">
    <location>
        <begin position="82"/>
        <end position="106"/>
    </location>
</feature>
<dbReference type="RefSeq" id="WP_133527587.1">
    <property type="nucleotide sequence ID" value="NZ_SNXO01000003.1"/>
</dbReference>
<sequence>MKSLILKDYYNIRHNSRYLLLMLVFFAVMFIPTMGPEIFTVMCCVMCSTMIISTCSFDEHCKWNRYAVIMPVTRKDIVTSKFMVLAIFSVFGALLGFIVTICTSLIMDHSLSVMETLLITLVGLATALFLGGTCIPLLYKFGVEKARIILLAVVAIPMLLFIALGKILGQQFSDLPESTVTIILCLTPVVAILWDVVMGRISLVVLRNKEL</sequence>
<keyword evidence="3" id="KW-1185">Reference proteome</keyword>
<feature type="transmembrane region" description="Helical" evidence="1">
    <location>
        <begin position="148"/>
        <end position="168"/>
    </location>
</feature>
<dbReference type="Pfam" id="PF13346">
    <property type="entry name" value="ABC2_membrane_5"/>
    <property type="match status" value="1"/>
</dbReference>
<dbReference type="Proteomes" id="UP000295500">
    <property type="component" value="Unassembled WGS sequence"/>
</dbReference>
<keyword evidence="1" id="KW-0472">Membrane</keyword>
<feature type="transmembrane region" description="Helical" evidence="1">
    <location>
        <begin position="180"/>
        <end position="206"/>
    </location>
</feature>
<reference evidence="2 3" key="1">
    <citation type="submission" date="2019-03" db="EMBL/GenBank/DDBJ databases">
        <title>Genomic Encyclopedia of Type Strains, Phase IV (KMG-IV): sequencing the most valuable type-strain genomes for metagenomic binning, comparative biology and taxonomic classification.</title>
        <authorList>
            <person name="Goeker M."/>
        </authorList>
    </citation>
    <scope>NUCLEOTIDE SEQUENCE [LARGE SCALE GENOMIC DNA]</scope>
    <source>
        <strain evidence="2 3">DSM 28287</strain>
    </source>
</reference>
<dbReference type="AlphaFoldDB" id="A0A4V3CS78"/>
<keyword evidence="1" id="KW-1133">Transmembrane helix</keyword>
<organism evidence="2 3">
    <name type="scientific">Aminicella lysinilytica</name>
    <dbReference type="NCBI Taxonomy" id="433323"/>
    <lineage>
        <taxon>Bacteria</taxon>
        <taxon>Bacillati</taxon>
        <taxon>Bacillota</taxon>
        <taxon>Clostridia</taxon>
        <taxon>Peptostreptococcales</taxon>
        <taxon>Anaerovoracaceae</taxon>
        <taxon>Aminicella</taxon>
    </lineage>
</organism>
<evidence type="ECO:0000313" key="3">
    <source>
        <dbReference type="Proteomes" id="UP000295500"/>
    </source>
</evidence>
<keyword evidence="1" id="KW-0812">Transmembrane</keyword>
<feature type="transmembrane region" description="Helical" evidence="1">
    <location>
        <begin position="38"/>
        <end position="57"/>
    </location>
</feature>
<evidence type="ECO:0000256" key="1">
    <source>
        <dbReference type="SAM" id="Phobius"/>
    </source>
</evidence>
<dbReference type="InterPro" id="IPR025699">
    <property type="entry name" value="ABC2_memb-like"/>
</dbReference>
<evidence type="ECO:0000313" key="2">
    <source>
        <dbReference type="EMBL" id="TDP59592.1"/>
    </source>
</evidence>
<comment type="caution">
    <text evidence="2">The sequence shown here is derived from an EMBL/GenBank/DDBJ whole genome shotgun (WGS) entry which is preliminary data.</text>
</comment>
<accession>A0A4V3CS78</accession>
<feature type="transmembrane region" description="Helical" evidence="1">
    <location>
        <begin position="118"/>
        <end position="139"/>
    </location>
</feature>
<proteinExistence type="predicted"/>
<name>A0A4V3CS78_9FIRM</name>
<dbReference type="EMBL" id="SNXO01000003">
    <property type="protein sequence ID" value="TDP59592.1"/>
    <property type="molecule type" value="Genomic_DNA"/>
</dbReference>